<sequence length="94" mass="10357">MLVVACVLAALALAERDVAGVKRGFVAQGRVFRDTCRAGFETPASTYIRGEVECRSKVIGTTICSFECKLISHSQQWMEWCPTPRQSGDTFLPT</sequence>
<proteinExistence type="predicted"/>
<dbReference type="AlphaFoldDB" id="A0A8D7B4Q7"/>
<accession>A0A8D7B4Q7</accession>
<feature type="non-terminal residue" evidence="1">
    <location>
        <position position="94"/>
    </location>
</feature>
<organism evidence="1">
    <name type="scientific">Musa acuminata subsp. malaccensis</name>
    <name type="common">Wild banana</name>
    <name type="synonym">Musa malaccensis</name>
    <dbReference type="NCBI Taxonomy" id="214687"/>
    <lineage>
        <taxon>Eukaryota</taxon>
        <taxon>Viridiplantae</taxon>
        <taxon>Streptophyta</taxon>
        <taxon>Embryophyta</taxon>
        <taxon>Tracheophyta</taxon>
        <taxon>Spermatophyta</taxon>
        <taxon>Magnoliopsida</taxon>
        <taxon>Liliopsida</taxon>
        <taxon>Zingiberales</taxon>
        <taxon>Musaceae</taxon>
        <taxon>Musa</taxon>
    </lineage>
</organism>
<name>A0A8D7B4Q7_MUSAM</name>
<gene>
    <name evidence="1" type="ORF">GSMUA_64520.1</name>
</gene>
<dbReference type="EMBL" id="HG996467">
    <property type="protein sequence ID" value="CAG1861558.1"/>
    <property type="molecule type" value="Genomic_DNA"/>
</dbReference>
<protein>
    <submittedName>
        <fullName evidence="1">(wild Malaysian banana) hypothetical protein</fullName>
    </submittedName>
</protein>
<reference evidence="1" key="1">
    <citation type="submission" date="2021-03" db="EMBL/GenBank/DDBJ databases">
        <authorList>
            <consortium name="Genoscope - CEA"/>
            <person name="William W."/>
        </authorList>
    </citation>
    <scope>NUCLEOTIDE SEQUENCE</scope>
    <source>
        <strain evidence="1">Doubled-haploid Pahang</strain>
    </source>
</reference>
<evidence type="ECO:0000313" key="1">
    <source>
        <dbReference type="EMBL" id="CAG1861558.1"/>
    </source>
</evidence>